<evidence type="ECO:0000313" key="1">
    <source>
        <dbReference type="EMBL" id="RDX96809.1"/>
    </source>
</evidence>
<protein>
    <submittedName>
        <fullName evidence="1">Uncharacterized protein</fullName>
    </submittedName>
</protein>
<name>A0A371H1Z3_MUCPR</name>
<dbReference type="Proteomes" id="UP000257109">
    <property type="component" value="Unassembled WGS sequence"/>
</dbReference>
<comment type="caution">
    <text evidence="1">The sequence shown here is derived from an EMBL/GenBank/DDBJ whole genome shotgun (WGS) entry which is preliminary data.</text>
</comment>
<proteinExistence type="predicted"/>
<keyword evidence="2" id="KW-1185">Reference proteome</keyword>
<evidence type="ECO:0000313" key="2">
    <source>
        <dbReference type="Proteomes" id="UP000257109"/>
    </source>
</evidence>
<accession>A0A371H1Z3</accession>
<dbReference type="AlphaFoldDB" id="A0A371H1Z3"/>
<organism evidence="1 2">
    <name type="scientific">Mucuna pruriens</name>
    <name type="common">Velvet bean</name>
    <name type="synonym">Dolichos pruriens</name>
    <dbReference type="NCBI Taxonomy" id="157652"/>
    <lineage>
        <taxon>Eukaryota</taxon>
        <taxon>Viridiplantae</taxon>
        <taxon>Streptophyta</taxon>
        <taxon>Embryophyta</taxon>
        <taxon>Tracheophyta</taxon>
        <taxon>Spermatophyta</taxon>
        <taxon>Magnoliopsida</taxon>
        <taxon>eudicotyledons</taxon>
        <taxon>Gunneridae</taxon>
        <taxon>Pentapetalae</taxon>
        <taxon>rosids</taxon>
        <taxon>fabids</taxon>
        <taxon>Fabales</taxon>
        <taxon>Fabaceae</taxon>
        <taxon>Papilionoideae</taxon>
        <taxon>50 kb inversion clade</taxon>
        <taxon>NPAAA clade</taxon>
        <taxon>indigoferoid/millettioid clade</taxon>
        <taxon>Phaseoleae</taxon>
        <taxon>Mucuna</taxon>
    </lineage>
</organism>
<gene>
    <name evidence="1" type="ORF">CR513_20494</name>
</gene>
<reference evidence="1" key="1">
    <citation type="submission" date="2018-05" db="EMBL/GenBank/DDBJ databases">
        <title>Draft genome of Mucuna pruriens seed.</title>
        <authorList>
            <person name="Nnadi N.E."/>
            <person name="Vos R."/>
            <person name="Hasami M.H."/>
            <person name="Devisetty U.K."/>
            <person name="Aguiy J.C."/>
        </authorList>
    </citation>
    <scope>NUCLEOTIDE SEQUENCE [LARGE SCALE GENOMIC DNA]</scope>
    <source>
        <strain evidence="1">JCA_2017</strain>
    </source>
</reference>
<feature type="non-terminal residue" evidence="1">
    <location>
        <position position="1"/>
    </location>
</feature>
<dbReference type="EMBL" id="QJKJ01003813">
    <property type="protein sequence ID" value="RDX96809.1"/>
    <property type="molecule type" value="Genomic_DNA"/>
</dbReference>
<sequence>MITLEGWRWFTNDSRDVEDRVYQSMKRLGNGIHGEQDFGFHIPCSMMSLKDTFALMPRDPLPCANGFLPKAFIIFLHTIFKSFELYGILMHAKGHYKLIPNASFTLNGLSFTCVHD</sequence>